<comment type="caution">
    <text evidence="2">The sequence shown here is derived from an EMBL/GenBank/DDBJ whole genome shotgun (WGS) entry which is preliminary data.</text>
</comment>
<organism evidence="2 3">
    <name type="scientific">Dreissena polymorpha</name>
    <name type="common">Zebra mussel</name>
    <name type="synonym">Mytilus polymorpha</name>
    <dbReference type="NCBI Taxonomy" id="45954"/>
    <lineage>
        <taxon>Eukaryota</taxon>
        <taxon>Metazoa</taxon>
        <taxon>Spiralia</taxon>
        <taxon>Lophotrochozoa</taxon>
        <taxon>Mollusca</taxon>
        <taxon>Bivalvia</taxon>
        <taxon>Autobranchia</taxon>
        <taxon>Heteroconchia</taxon>
        <taxon>Euheterodonta</taxon>
        <taxon>Imparidentia</taxon>
        <taxon>Neoheterodontei</taxon>
        <taxon>Myida</taxon>
        <taxon>Dreissenoidea</taxon>
        <taxon>Dreissenidae</taxon>
        <taxon>Dreissena</taxon>
    </lineage>
</organism>
<name>A0A9D4G6Q4_DREPO</name>
<keyword evidence="3" id="KW-1185">Reference proteome</keyword>
<feature type="signal peptide" evidence="1">
    <location>
        <begin position="1"/>
        <end position="17"/>
    </location>
</feature>
<dbReference type="EMBL" id="JAIWYP010000006">
    <property type="protein sequence ID" value="KAH3809743.1"/>
    <property type="molecule type" value="Genomic_DNA"/>
</dbReference>
<proteinExistence type="predicted"/>
<reference evidence="2" key="1">
    <citation type="journal article" date="2019" name="bioRxiv">
        <title>The Genome of the Zebra Mussel, Dreissena polymorpha: A Resource for Invasive Species Research.</title>
        <authorList>
            <person name="McCartney M.A."/>
            <person name="Auch B."/>
            <person name="Kono T."/>
            <person name="Mallez S."/>
            <person name="Zhang Y."/>
            <person name="Obille A."/>
            <person name="Becker A."/>
            <person name="Abrahante J.E."/>
            <person name="Garbe J."/>
            <person name="Badalamenti J.P."/>
            <person name="Herman A."/>
            <person name="Mangelson H."/>
            <person name="Liachko I."/>
            <person name="Sullivan S."/>
            <person name="Sone E.D."/>
            <person name="Koren S."/>
            <person name="Silverstein K.A.T."/>
            <person name="Beckman K.B."/>
            <person name="Gohl D.M."/>
        </authorList>
    </citation>
    <scope>NUCLEOTIDE SEQUENCE</scope>
    <source>
        <strain evidence="2">Duluth1</strain>
        <tissue evidence="2">Whole animal</tissue>
    </source>
</reference>
<evidence type="ECO:0000313" key="3">
    <source>
        <dbReference type="Proteomes" id="UP000828390"/>
    </source>
</evidence>
<sequence length="57" mass="6415">MTASVAVHFLLVRVTMTASWICSSYESLRLSNSLVWWDLKLVALSVQSYTGENGEYT</sequence>
<evidence type="ECO:0000313" key="2">
    <source>
        <dbReference type="EMBL" id="KAH3809743.1"/>
    </source>
</evidence>
<accession>A0A9D4G6Q4</accession>
<dbReference type="Proteomes" id="UP000828390">
    <property type="component" value="Unassembled WGS sequence"/>
</dbReference>
<keyword evidence="1" id="KW-0732">Signal</keyword>
<evidence type="ECO:0000256" key="1">
    <source>
        <dbReference type="SAM" id="SignalP"/>
    </source>
</evidence>
<feature type="chain" id="PRO_5039226585" evidence="1">
    <location>
        <begin position="18"/>
        <end position="57"/>
    </location>
</feature>
<protein>
    <submittedName>
        <fullName evidence="2">Uncharacterized protein</fullName>
    </submittedName>
</protein>
<gene>
    <name evidence="2" type="ORF">DPMN_138120</name>
</gene>
<reference evidence="2" key="2">
    <citation type="submission" date="2020-11" db="EMBL/GenBank/DDBJ databases">
        <authorList>
            <person name="McCartney M.A."/>
            <person name="Auch B."/>
            <person name="Kono T."/>
            <person name="Mallez S."/>
            <person name="Becker A."/>
            <person name="Gohl D.M."/>
            <person name="Silverstein K.A.T."/>
            <person name="Koren S."/>
            <person name="Bechman K.B."/>
            <person name="Herman A."/>
            <person name="Abrahante J.E."/>
            <person name="Garbe J."/>
        </authorList>
    </citation>
    <scope>NUCLEOTIDE SEQUENCE</scope>
    <source>
        <strain evidence="2">Duluth1</strain>
        <tissue evidence="2">Whole animal</tissue>
    </source>
</reference>
<dbReference type="AlphaFoldDB" id="A0A9D4G6Q4"/>